<evidence type="ECO:0000256" key="1">
    <source>
        <dbReference type="SAM" id="MobiDB-lite"/>
    </source>
</evidence>
<organism evidence="2 3">
    <name type="scientific">Mycena pura</name>
    <dbReference type="NCBI Taxonomy" id="153505"/>
    <lineage>
        <taxon>Eukaryota</taxon>
        <taxon>Fungi</taxon>
        <taxon>Dikarya</taxon>
        <taxon>Basidiomycota</taxon>
        <taxon>Agaricomycotina</taxon>
        <taxon>Agaricomycetes</taxon>
        <taxon>Agaricomycetidae</taxon>
        <taxon>Agaricales</taxon>
        <taxon>Marasmiineae</taxon>
        <taxon>Mycenaceae</taxon>
        <taxon>Mycena</taxon>
    </lineage>
</organism>
<dbReference type="AlphaFoldDB" id="A0AAD6VFN5"/>
<gene>
    <name evidence="2" type="ORF">GGX14DRAFT_393972</name>
</gene>
<comment type="caution">
    <text evidence="2">The sequence shown here is derived from an EMBL/GenBank/DDBJ whole genome shotgun (WGS) entry which is preliminary data.</text>
</comment>
<sequence length="430" mass="46567">MCGCPDNFSEADADTNNDKRTTNFQLAANVRMDDPTAGFRVHAVVVGQRFTGKELDEERLINMDGNGVGTVVLLETRSPPVARDPIELSSEVENNLGIIFSKLPPFPPRSRQVLVGFLAKAAVRHRKIHWTVSEKLLAADTEHIENFGVRDLDQLDEDREAASSSGGGGGGLAGELVEDTGKSNGRGRTSVAEVPHVVAVDVLLSPNPNSMHGAMFFSQTTCAVRTLHQPRHSPTARTHAPIVDVHALAGCGVSLNRTSTIAFRACIEQTALRGVGRWRGGTAGIFGLSDVDPVLHVRRTQWRTAWAHRRIKTGSQCPGEDHLGLHPAKPLDEYELDDEGGLGRCTVGVELGGVGAAHRLDAYRKPEDDVHEDKRVRRLKLAAVDGNTRQHVRAQDEGGTEVLTGDVVIRDDARCLRSGNPACCESHQLT</sequence>
<accession>A0AAD6VFN5</accession>
<evidence type="ECO:0000313" key="3">
    <source>
        <dbReference type="Proteomes" id="UP001219525"/>
    </source>
</evidence>
<keyword evidence="3" id="KW-1185">Reference proteome</keyword>
<dbReference type="Proteomes" id="UP001219525">
    <property type="component" value="Unassembled WGS sequence"/>
</dbReference>
<evidence type="ECO:0000313" key="2">
    <source>
        <dbReference type="EMBL" id="KAJ7211653.1"/>
    </source>
</evidence>
<dbReference type="EMBL" id="JARJCW010000025">
    <property type="protein sequence ID" value="KAJ7211653.1"/>
    <property type="molecule type" value="Genomic_DNA"/>
</dbReference>
<protein>
    <submittedName>
        <fullName evidence="2">Uncharacterized protein</fullName>
    </submittedName>
</protein>
<name>A0AAD6VFN5_9AGAR</name>
<reference evidence="2" key="1">
    <citation type="submission" date="2023-03" db="EMBL/GenBank/DDBJ databases">
        <title>Massive genome expansion in bonnet fungi (Mycena s.s.) driven by repeated elements and novel gene families across ecological guilds.</title>
        <authorList>
            <consortium name="Lawrence Berkeley National Laboratory"/>
            <person name="Harder C.B."/>
            <person name="Miyauchi S."/>
            <person name="Viragh M."/>
            <person name="Kuo A."/>
            <person name="Thoen E."/>
            <person name="Andreopoulos B."/>
            <person name="Lu D."/>
            <person name="Skrede I."/>
            <person name="Drula E."/>
            <person name="Henrissat B."/>
            <person name="Morin E."/>
            <person name="Kohler A."/>
            <person name="Barry K."/>
            <person name="LaButti K."/>
            <person name="Morin E."/>
            <person name="Salamov A."/>
            <person name="Lipzen A."/>
            <person name="Mereny Z."/>
            <person name="Hegedus B."/>
            <person name="Baldrian P."/>
            <person name="Stursova M."/>
            <person name="Weitz H."/>
            <person name="Taylor A."/>
            <person name="Grigoriev I.V."/>
            <person name="Nagy L.G."/>
            <person name="Martin F."/>
            <person name="Kauserud H."/>
        </authorList>
    </citation>
    <scope>NUCLEOTIDE SEQUENCE</scope>
    <source>
        <strain evidence="2">9144</strain>
    </source>
</reference>
<proteinExistence type="predicted"/>
<feature type="region of interest" description="Disordered" evidence="1">
    <location>
        <begin position="155"/>
        <end position="190"/>
    </location>
</feature>